<dbReference type="InterPro" id="IPR021852">
    <property type="entry name" value="DUF3456"/>
</dbReference>
<gene>
    <name evidence="3" type="ORF">CURHAP_LOCUS30756</name>
</gene>
<dbReference type="PANTHER" id="PTHR13341:SF2">
    <property type="entry name" value="PROTEIN SEELE"/>
    <property type="match status" value="1"/>
</dbReference>
<dbReference type="AlphaFoldDB" id="A0A6J5UQR8"/>
<evidence type="ECO:0000313" key="3">
    <source>
        <dbReference type="EMBL" id="CAB4278879.1"/>
    </source>
</evidence>
<dbReference type="Proteomes" id="UP000507222">
    <property type="component" value="Unassembled WGS sequence"/>
</dbReference>
<accession>A0A6J5UQR8</accession>
<feature type="region of interest" description="Disordered" evidence="1">
    <location>
        <begin position="1"/>
        <end position="32"/>
    </location>
</feature>
<organism evidence="3 4">
    <name type="scientific">Prunus armeniaca</name>
    <name type="common">Apricot</name>
    <name type="synonym">Armeniaca vulgaris</name>
    <dbReference type="NCBI Taxonomy" id="36596"/>
    <lineage>
        <taxon>Eukaryota</taxon>
        <taxon>Viridiplantae</taxon>
        <taxon>Streptophyta</taxon>
        <taxon>Embryophyta</taxon>
        <taxon>Tracheophyta</taxon>
        <taxon>Spermatophyta</taxon>
        <taxon>Magnoliopsida</taxon>
        <taxon>eudicotyledons</taxon>
        <taxon>Gunneridae</taxon>
        <taxon>Pentapetalae</taxon>
        <taxon>rosids</taxon>
        <taxon>fabids</taxon>
        <taxon>Rosales</taxon>
        <taxon>Rosaceae</taxon>
        <taxon>Amygdaloideae</taxon>
        <taxon>Amygdaleae</taxon>
        <taxon>Prunus</taxon>
    </lineage>
</organism>
<sequence>MPRSFPAFGTRHKKQSKVPMMKLQPPRRKPKKRLKTILNEHMDIEQLKVLEGLVDRVNPDPAISPEYSNNQSQSLQFHCNSPLQRSREEKKKKKKKKKKKRPMGGGSMVVRLVLIFTILSVASSIDDKCAACNAVAEELELGLSNEKPRNHLDMRHRLDSTGQRRGKVIDYRVSELRVVELLDGICEKMQDYTLHEIDSNRKEWIKVDNWDNLTISKQEAKAYSKDLSTYCGRLLEETEDELAELIKKGSVRGGDVSKVLCQDLSAHCSRTSASHQGNGYGNGSDGEL</sequence>
<name>A0A6J5UQR8_PRUAR</name>
<feature type="compositionally biased region" description="Polar residues" evidence="1">
    <location>
        <begin position="66"/>
        <end position="84"/>
    </location>
</feature>
<proteinExistence type="predicted"/>
<evidence type="ECO:0000256" key="1">
    <source>
        <dbReference type="SAM" id="MobiDB-lite"/>
    </source>
</evidence>
<feature type="region of interest" description="Disordered" evidence="1">
    <location>
        <begin position="61"/>
        <end position="104"/>
    </location>
</feature>
<dbReference type="Pfam" id="PF11938">
    <property type="entry name" value="DUF3456"/>
    <property type="match status" value="1"/>
</dbReference>
<dbReference type="EMBL" id="CAEKDK010000005">
    <property type="protein sequence ID" value="CAB4278879.1"/>
    <property type="molecule type" value="Genomic_DNA"/>
</dbReference>
<evidence type="ECO:0000313" key="4">
    <source>
        <dbReference type="Proteomes" id="UP000507222"/>
    </source>
</evidence>
<feature type="compositionally biased region" description="Basic residues" evidence="1">
    <location>
        <begin position="90"/>
        <end position="102"/>
    </location>
</feature>
<feature type="domain" description="DUF3456" evidence="2">
    <location>
        <begin position="128"/>
        <end position="268"/>
    </location>
</feature>
<dbReference type="PANTHER" id="PTHR13341">
    <property type="entry name" value="MIR-INTERACTING SAPOSIN-LIKE PROTEIN"/>
    <property type="match status" value="1"/>
</dbReference>
<dbReference type="InterPro" id="IPR042415">
    <property type="entry name" value="CNPY"/>
</dbReference>
<protein>
    <recommendedName>
        <fullName evidence="2">DUF3456 domain-containing protein</fullName>
    </recommendedName>
</protein>
<evidence type="ECO:0000259" key="2">
    <source>
        <dbReference type="Pfam" id="PF11938"/>
    </source>
</evidence>
<reference evidence="3 4" key="1">
    <citation type="submission" date="2020-05" db="EMBL/GenBank/DDBJ databases">
        <authorList>
            <person name="Campoy J."/>
            <person name="Schneeberger K."/>
            <person name="Spophaly S."/>
        </authorList>
    </citation>
    <scope>NUCLEOTIDE SEQUENCE [LARGE SCALE GENOMIC DNA]</scope>
    <source>
        <strain evidence="3">PruArmRojPasFocal</strain>
    </source>
</reference>